<accession>A0AAE0KBN5</accession>
<dbReference type="AlphaFoldDB" id="A0AAE0KBN5"/>
<organism evidence="2 3">
    <name type="scientific">Lasiosphaeria ovina</name>
    <dbReference type="NCBI Taxonomy" id="92902"/>
    <lineage>
        <taxon>Eukaryota</taxon>
        <taxon>Fungi</taxon>
        <taxon>Dikarya</taxon>
        <taxon>Ascomycota</taxon>
        <taxon>Pezizomycotina</taxon>
        <taxon>Sordariomycetes</taxon>
        <taxon>Sordariomycetidae</taxon>
        <taxon>Sordariales</taxon>
        <taxon>Lasiosphaeriaceae</taxon>
        <taxon>Lasiosphaeria</taxon>
    </lineage>
</organism>
<evidence type="ECO:0000313" key="2">
    <source>
        <dbReference type="EMBL" id="KAK3373549.1"/>
    </source>
</evidence>
<dbReference type="EMBL" id="JAULSN010000004">
    <property type="protein sequence ID" value="KAK3373549.1"/>
    <property type="molecule type" value="Genomic_DNA"/>
</dbReference>
<dbReference type="Proteomes" id="UP001287356">
    <property type="component" value="Unassembled WGS sequence"/>
</dbReference>
<feature type="region of interest" description="Disordered" evidence="1">
    <location>
        <begin position="102"/>
        <end position="126"/>
    </location>
</feature>
<reference evidence="2" key="1">
    <citation type="journal article" date="2023" name="Mol. Phylogenet. Evol.">
        <title>Genome-scale phylogeny and comparative genomics of the fungal order Sordariales.</title>
        <authorList>
            <person name="Hensen N."/>
            <person name="Bonometti L."/>
            <person name="Westerberg I."/>
            <person name="Brannstrom I.O."/>
            <person name="Guillou S."/>
            <person name="Cros-Aarteil S."/>
            <person name="Calhoun S."/>
            <person name="Haridas S."/>
            <person name="Kuo A."/>
            <person name="Mondo S."/>
            <person name="Pangilinan J."/>
            <person name="Riley R."/>
            <person name="LaButti K."/>
            <person name="Andreopoulos B."/>
            <person name="Lipzen A."/>
            <person name="Chen C."/>
            <person name="Yan M."/>
            <person name="Daum C."/>
            <person name="Ng V."/>
            <person name="Clum A."/>
            <person name="Steindorff A."/>
            <person name="Ohm R.A."/>
            <person name="Martin F."/>
            <person name="Silar P."/>
            <person name="Natvig D.O."/>
            <person name="Lalanne C."/>
            <person name="Gautier V."/>
            <person name="Ament-Velasquez S.L."/>
            <person name="Kruys A."/>
            <person name="Hutchinson M.I."/>
            <person name="Powell A.J."/>
            <person name="Barry K."/>
            <person name="Miller A.N."/>
            <person name="Grigoriev I.V."/>
            <person name="Debuchy R."/>
            <person name="Gladieux P."/>
            <person name="Hiltunen Thoren M."/>
            <person name="Johannesson H."/>
        </authorList>
    </citation>
    <scope>NUCLEOTIDE SEQUENCE</scope>
    <source>
        <strain evidence="2">CBS 958.72</strain>
    </source>
</reference>
<proteinExistence type="predicted"/>
<protein>
    <submittedName>
        <fullName evidence="2">Uncharacterized protein</fullName>
    </submittedName>
</protein>
<sequence length="253" mass="27571">MRPRRENLDVLDAELLARLPRYRRLAGDCLQPPSSVPHQFSCIGQPGKKLNPPFRQSKPFSLFGIFLALELLLFSQASPETAPRTVFVLYVVLPPVRPFVNPPAQRSASNPAPSMAPPLPPKRRGSERLPAIITTRQQFILFHALAWRLGDFAASFVLTPSSLAPSFEYISSPLSLLGFPQIKPRPPGSLHSVPPITYPPVLRGSAVSGSGRLSSADCRASPSQPPIMGYYGAGLRSRSRSVLSHSPVARPLV</sequence>
<name>A0AAE0KBN5_9PEZI</name>
<evidence type="ECO:0000256" key="1">
    <source>
        <dbReference type="SAM" id="MobiDB-lite"/>
    </source>
</evidence>
<comment type="caution">
    <text evidence="2">The sequence shown here is derived from an EMBL/GenBank/DDBJ whole genome shotgun (WGS) entry which is preliminary data.</text>
</comment>
<reference evidence="2" key="2">
    <citation type="submission" date="2023-06" db="EMBL/GenBank/DDBJ databases">
        <authorList>
            <consortium name="Lawrence Berkeley National Laboratory"/>
            <person name="Haridas S."/>
            <person name="Hensen N."/>
            <person name="Bonometti L."/>
            <person name="Westerberg I."/>
            <person name="Brannstrom I.O."/>
            <person name="Guillou S."/>
            <person name="Cros-Aarteil S."/>
            <person name="Calhoun S."/>
            <person name="Kuo A."/>
            <person name="Mondo S."/>
            <person name="Pangilinan J."/>
            <person name="Riley R."/>
            <person name="Labutti K."/>
            <person name="Andreopoulos B."/>
            <person name="Lipzen A."/>
            <person name="Chen C."/>
            <person name="Yanf M."/>
            <person name="Daum C."/>
            <person name="Ng V."/>
            <person name="Clum A."/>
            <person name="Steindorff A."/>
            <person name="Ohm R."/>
            <person name="Martin F."/>
            <person name="Silar P."/>
            <person name="Natvig D."/>
            <person name="Lalanne C."/>
            <person name="Gautier V."/>
            <person name="Ament-Velasquez S.L."/>
            <person name="Kruys A."/>
            <person name="Hutchinson M.I."/>
            <person name="Powell A.J."/>
            <person name="Barry K."/>
            <person name="Miller A.N."/>
            <person name="Grigoriev I.V."/>
            <person name="Debuchy R."/>
            <person name="Gladieux P."/>
            <person name="Thoren M.H."/>
            <person name="Johannesson H."/>
        </authorList>
    </citation>
    <scope>NUCLEOTIDE SEQUENCE</scope>
    <source>
        <strain evidence="2">CBS 958.72</strain>
    </source>
</reference>
<keyword evidence="3" id="KW-1185">Reference proteome</keyword>
<gene>
    <name evidence="2" type="ORF">B0T24DRAFT_267045</name>
</gene>
<evidence type="ECO:0000313" key="3">
    <source>
        <dbReference type="Proteomes" id="UP001287356"/>
    </source>
</evidence>